<reference evidence="1 2" key="1">
    <citation type="journal article" date="2019" name="Emerg. Microbes Infect.">
        <title>Comprehensive subspecies identification of 175 nontuberculous mycobacteria species based on 7547 genomic profiles.</title>
        <authorList>
            <person name="Matsumoto Y."/>
            <person name="Kinjo T."/>
            <person name="Motooka D."/>
            <person name="Nabeya D."/>
            <person name="Jung N."/>
            <person name="Uechi K."/>
            <person name="Horii T."/>
            <person name="Iida T."/>
            <person name="Fujita J."/>
            <person name="Nakamura S."/>
        </authorList>
    </citation>
    <scope>NUCLEOTIDE SEQUENCE [LARGE SCALE GENOMIC DNA]</scope>
    <source>
        <strain evidence="1 2">JCM 30725</strain>
    </source>
</reference>
<keyword evidence="2" id="KW-1185">Reference proteome</keyword>
<organism evidence="1 2">
    <name type="scientific">Mycobacterium bourgelatii</name>
    <dbReference type="NCBI Taxonomy" id="1273442"/>
    <lineage>
        <taxon>Bacteria</taxon>
        <taxon>Bacillati</taxon>
        <taxon>Actinomycetota</taxon>
        <taxon>Actinomycetes</taxon>
        <taxon>Mycobacteriales</taxon>
        <taxon>Mycobacteriaceae</taxon>
        <taxon>Mycobacterium</taxon>
    </lineage>
</organism>
<gene>
    <name evidence="1" type="ORF">MBOU_28660</name>
</gene>
<protein>
    <submittedName>
        <fullName evidence="1">Uncharacterized protein</fullName>
    </submittedName>
</protein>
<dbReference type="EMBL" id="BLKZ01000001">
    <property type="protein sequence ID" value="GFG90824.1"/>
    <property type="molecule type" value="Genomic_DNA"/>
</dbReference>
<accession>A0A7I9YQ72</accession>
<proteinExistence type="predicted"/>
<comment type="caution">
    <text evidence="1">The sequence shown here is derived from an EMBL/GenBank/DDBJ whole genome shotgun (WGS) entry which is preliminary data.</text>
</comment>
<evidence type="ECO:0000313" key="2">
    <source>
        <dbReference type="Proteomes" id="UP000465360"/>
    </source>
</evidence>
<name>A0A7I9YQ72_MYCBU</name>
<evidence type="ECO:0000313" key="1">
    <source>
        <dbReference type="EMBL" id="GFG90824.1"/>
    </source>
</evidence>
<sequence length="144" mass="15670">MDTPFPEPGEARFSCAACGGLAGRVKFLTPADEVAEDAGPALQALAELDVMYRPMRQAALLVETFFGVATNPVSSERVEWITYAIADGDAAALYRMGYAYAPFHCPECAACYCGEHWDWREFDDGPFSGVEGSCPDGHFHVLSY</sequence>
<dbReference type="AlphaFoldDB" id="A0A7I9YQ72"/>
<dbReference type="Proteomes" id="UP000465360">
    <property type="component" value="Unassembled WGS sequence"/>
</dbReference>
<dbReference type="RefSeq" id="WP_163713102.1">
    <property type="nucleotide sequence ID" value="NZ_BLKZ01000001.1"/>
</dbReference>